<organism evidence="2 3">
    <name type="scientific">candidate division WWE3 bacterium</name>
    <dbReference type="NCBI Taxonomy" id="2053526"/>
    <lineage>
        <taxon>Bacteria</taxon>
        <taxon>Katanobacteria</taxon>
    </lineage>
</organism>
<dbReference type="Pfam" id="PF06182">
    <property type="entry name" value="ABC2_membrane_6"/>
    <property type="match status" value="1"/>
</dbReference>
<dbReference type="AlphaFoldDB" id="A0A955DZK9"/>
<comment type="caution">
    <text evidence="2">The sequence shown here is derived from an EMBL/GenBank/DDBJ whole genome shotgun (WGS) entry which is preliminary data.</text>
</comment>
<evidence type="ECO:0000313" key="3">
    <source>
        <dbReference type="Proteomes" id="UP000714817"/>
    </source>
</evidence>
<sequence>MITILKDRLSLLKTNAINSYRVQTAYFFENWASLASTTFYVLTMLLFIKIVYANVNTFAGYKENEMIFLILFGQLNFYTDWIWNSNNILSFIESVRSGELDLILSKPIPSLFFVTFRDISLINRLKDGIPNILLISFLIDWKNIYTSWDKVLIGIFIFICGQVSWHCFRFLFALPVFFIGQSGQLFQLSGTLAETNDIPLEGFTGALRTVFISIIPSLITAQMSVSVILGKSNPLPMLLIALTVAVSFLILKQIGWIISLRHYSSASS</sequence>
<gene>
    <name evidence="2" type="ORF">KDA10_01825</name>
</gene>
<reference evidence="2" key="2">
    <citation type="journal article" date="2021" name="Microbiome">
        <title>Successional dynamics and alternative stable states in a saline activated sludge microbial community over 9 years.</title>
        <authorList>
            <person name="Wang Y."/>
            <person name="Ye J."/>
            <person name="Ju F."/>
            <person name="Liu L."/>
            <person name="Boyd J.A."/>
            <person name="Deng Y."/>
            <person name="Parks D.H."/>
            <person name="Jiang X."/>
            <person name="Yin X."/>
            <person name="Woodcroft B.J."/>
            <person name="Tyson G.W."/>
            <person name="Hugenholtz P."/>
            <person name="Polz M.F."/>
            <person name="Zhang T."/>
        </authorList>
    </citation>
    <scope>NUCLEOTIDE SEQUENCE</scope>
    <source>
        <strain evidence="2">HKST-UBA80</strain>
    </source>
</reference>
<feature type="transmembrane region" description="Helical" evidence="1">
    <location>
        <begin position="237"/>
        <end position="258"/>
    </location>
</feature>
<feature type="transmembrane region" description="Helical" evidence="1">
    <location>
        <begin position="31"/>
        <end position="52"/>
    </location>
</feature>
<dbReference type="PANTHER" id="PTHR36833">
    <property type="entry name" value="SLR0610 PROTEIN-RELATED"/>
    <property type="match status" value="1"/>
</dbReference>
<protein>
    <submittedName>
        <fullName evidence="2">ABC-2 family transporter protein</fullName>
    </submittedName>
</protein>
<keyword evidence="1" id="KW-0812">Transmembrane</keyword>
<feature type="transmembrane region" description="Helical" evidence="1">
    <location>
        <begin position="151"/>
        <end position="179"/>
    </location>
</feature>
<keyword evidence="1" id="KW-1133">Transmembrane helix</keyword>
<evidence type="ECO:0000313" key="2">
    <source>
        <dbReference type="EMBL" id="MCA9302091.1"/>
    </source>
</evidence>
<feature type="transmembrane region" description="Helical" evidence="1">
    <location>
        <begin position="210"/>
        <end position="230"/>
    </location>
</feature>
<evidence type="ECO:0000256" key="1">
    <source>
        <dbReference type="SAM" id="Phobius"/>
    </source>
</evidence>
<dbReference type="EMBL" id="JAGQNY010000006">
    <property type="protein sequence ID" value="MCA9302091.1"/>
    <property type="molecule type" value="Genomic_DNA"/>
</dbReference>
<reference evidence="2" key="1">
    <citation type="submission" date="2020-04" db="EMBL/GenBank/DDBJ databases">
        <authorList>
            <person name="Zhang T."/>
        </authorList>
    </citation>
    <scope>NUCLEOTIDE SEQUENCE</scope>
    <source>
        <strain evidence="2">HKST-UBA80</strain>
    </source>
</reference>
<proteinExistence type="predicted"/>
<name>A0A955DZK9_UNCKA</name>
<dbReference type="InterPro" id="IPR010390">
    <property type="entry name" value="ABC-2_transporter-like"/>
</dbReference>
<dbReference type="Proteomes" id="UP000714817">
    <property type="component" value="Unassembled WGS sequence"/>
</dbReference>
<keyword evidence="1" id="KW-0472">Membrane</keyword>
<dbReference type="PANTHER" id="PTHR36833:SF1">
    <property type="entry name" value="INTEGRAL MEMBRANE TRANSPORT PROTEIN"/>
    <property type="match status" value="1"/>
</dbReference>
<accession>A0A955DZK9</accession>